<keyword evidence="3" id="KW-1185">Reference proteome</keyword>
<dbReference type="Ensembl" id="ENSOANT00000050890.1">
    <property type="protein sequence ID" value="ENSOANP00000046640.1"/>
    <property type="gene ID" value="ENSOANG00000045046.1"/>
</dbReference>
<dbReference type="GeneTree" id="ENSGT00940000156261"/>
<reference evidence="2" key="2">
    <citation type="submission" date="2025-08" db="UniProtKB">
        <authorList>
            <consortium name="Ensembl"/>
        </authorList>
    </citation>
    <scope>IDENTIFICATION</scope>
    <source>
        <strain evidence="2">Glennie</strain>
    </source>
</reference>
<evidence type="ECO:0000313" key="3">
    <source>
        <dbReference type="Proteomes" id="UP000002279"/>
    </source>
</evidence>
<gene>
    <name evidence="2" type="primary">DENND1A</name>
</gene>
<organism evidence="2 3">
    <name type="scientific">Ornithorhynchus anatinus</name>
    <name type="common">Duckbill platypus</name>
    <dbReference type="NCBI Taxonomy" id="9258"/>
    <lineage>
        <taxon>Eukaryota</taxon>
        <taxon>Metazoa</taxon>
        <taxon>Chordata</taxon>
        <taxon>Craniata</taxon>
        <taxon>Vertebrata</taxon>
        <taxon>Euteleostomi</taxon>
        <taxon>Mammalia</taxon>
        <taxon>Monotremata</taxon>
        <taxon>Ornithorhynchidae</taxon>
        <taxon>Ornithorhynchus</taxon>
    </lineage>
</organism>
<proteinExistence type="predicted"/>
<evidence type="ECO:0000313" key="2">
    <source>
        <dbReference type="Ensembl" id="ENSOANP00000046640.1"/>
    </source>
</evidence>
<reference evidence="2 3" key="1">
    <citation type="journal article" date="2008" name="Nature">
        <title>Genome analysis of the platypus reveals unique signatures of evolution.</title>
        <authorList>
            <person name="Warren W.C."/>
            <person name="Hillier L.W."/>
            <person name="Marshall Graves J.A."/>
            <person name="Birney E."/>
            <person name="Ponting C.P."/>
            <person name="Grutzner F."/>
            <person name="Belov K."/>
            <person name="Miller W."/>
            <person name="Clarke L."/>
            <person name="Chinwalla A.T."/>
            <person name="Yang S.P."/>
            <person name="Heger A."/>
            <person name="Locke D.P."/>
            <person name="Miethke P."/>
            <person name="Waters P.D."/>
            <person name="Veyrunes F."/>
            <person name="Fulton L."/>
            <person name="Fulton B."/>
            <person name="Graves T."/>
            <person name="Wallis J."/>
            <person name="Puente X.S."/>
            <person name="Lopez-Otin C."/>
            <person name="Ordonez G.R."/>
            <person name="Eichler E.E."/>
            <person name="Chen L."/>
            <person name="Cheng Z."/>
            <person name="Deakin J.E."/>
            <person name="Alsop A."/>
            <person name="Thompson K."/>
            <person name="Kirby P."/>
            <person name="Papenfuss A.T."/>
            <person name="Wakefield M.J."/>
            <person name="Olender T."/>
            <person name="Lancet D."/>
            <person name="Huttley G.A."/>
            <person name="Smit A.F."/>
            <person name="Pask A."/>
            <person name="Temple-Smith P."/>
            <person name="Batzer M.A."/>
            <person name="Walker J.A."/>
            <person name="Konkel M.K."/>
            <person name="Harris R.S."/>
            <person name="Whittington C.M."/>
            <person name="Wong E.S."/>
            <person name="Gemmell N.J."/>
            <person name="Buschiazzo E."/>
            <person name="Vargas Jentzsch I.M."/>
            <person name="Merkel A."/>
            <person name="Schmitz J."/>
            <person name="Zemann A."/>
            <person name="Churakov G."/>
            <person name="Kriegs J.O."/>
            <person name="Brosius J."/>
            <person name="Murchison E.P."/>
            <person name="Sachidanandam R."/>
            <person name="Smith C."/>
            <person name="Hannon G.J."/>
            <person name="Tsend-Ayush E."/>
            <person name="McMillan D."/>
            <person name="Attenborough R."/>
            <person name="Rens W."/>
            <person name="Ferguson-Smith M."/>
            <person name="Lefevre C.M."/>
            <person name="Sharp J.A."/>
            <person name="Nicholas K.R."/>
            <person name="Ray D.A."/>
            <person name="Kube M."/>
            <person name="Reinhardt R."/>
            <person name="Pringle T.H."/>
            <person name="Taylor J."/>
            <person name="Jones R.C."/>
            <person name="Nixon B."/>
            <person name="Dacheux J.L."/>
            <person name="Niwa H."/>
            <person name="Sekita Y."/>
            <person name="Huang X."/>
            <person name="Stark A."/>
            <person name="Kheradpour P."/>
            <person name="Kellis M."/>
            <person name="Flicek P."/>
            <person name="Chen Y."/>
            <person name="Webber C."/>
            <person name="Hardison R."/>
            <person name="Nelson J."/>
            <person name="Hallsworth-Pepin K."/>
            <person name="Delehaunty K."/>
            <person name="Markovic C."/>
            <person name="Minx P."/>
            <person name="Feng Y."/>
            <person name="Kremitzki C."/>
            <person name="Mitreva M."/>
            <person name="Glasscock J."/>
            <person name="Wylie T."/>
            <person name="Wohldmann P."/>
            <person name="Thiru P."/>
            <person name="Nhan M.N."/>
            <person name="Pohl C.S."/>
            <person name="Smith S.M."/>
            <person name="Hou S."/>
            <person name="Nefedov M."/>
            <person name="de Jong P.J."/>
            <person name="Renfree M.B."/>
            <person name="Mardis E.R."/>
            <person name="Wilson R.K."/>
        </authorList>
    </citation>
    <scope>NUCLEOTIDE SEQUENCE [LARGE SCALE GENOMIC DNA]</scope>
    <source>
        <strain evidence="2 3">Glennie</strain>
    </source>
</reference>
<feature type="region of interest" description="Disordered" evidence="1">
    <location>
        <begin position="96"/>
        <end position="120"/>
    </location>
</feature>
<accession>A0A6I8NZ25</accession>
<sequence length="120" mass="12525">SPSSPRAPGSGVGGGGRECARPCGGDAPRRPWRFPGRNEGPEPEGAGLEPEPEPDRGRGSEAGAAAPCGVPGTMGSRIKQNPETTFEVYAEVTYPGTSGILSDPEVLRQFPEDYSDQPCR</sequence>
<dbReference type="Bgee" id="ENSOANG00000045046">
    <property type="expression patterns" value="Expressed in fibroblast and 7 other cell types or tissues"/>
</dbReference>
<feature type="region of interest" description="Disordered" evidence="1">
    <location>
        <begin position="1"/>
        <end position="79"/>
    </location>
</feature>
<dbReference type="Proteomes" id="UP000002279">
    <property type="component" value="Chromosome 4"/>
</dbReference>
<protein>
    <submittedName>
        <fullName evidence="2">DENN domain containing 1A</fullName>
    </submittedName>
</protein>
<evidence type="ECO:0000256" key="1">
    <source>
        <dbReference type="SAM" id="MobiDB-lite"/>
    </source>
</evidence>
<dbReference type="AlphaFoldDB" id="A0A6I8NZ25"/>
<reference evidence="2" key="3">
    <citation type="submission" date="2025-09" db="UniProtKB">
        <authorList>
            <consortium name="Ensembl"/>
        </authorList>
    </citation>
    <scope>IDENTIFICATION</scope>
    <source>
        <strain evidence="2">Glennie</strain>
    </source>
</reference>
<name>A0A6I8NZ25_ORNAN</name>
<dbReference type="Gene3D" id="3.30.450.200">
    <property type="match status" value="1"/>
</dbReference>